<comment type="similarity">
    <text evidence="1 4">Belongs to the 1-acyl-sn-glycerol-3-phosphate acyltransferase family.</text>
</comment>
<dbReference type="NCBIfam" id="TIGR00530">
    <property type="entry name" value="AGP_acyltrn"/>
    <property type="match status" value="1"/>
</dbReference>
<feature type="domain" description="Phospholipid/glycerol acyltransferase" evidence="5">
    <location>
        <begin position="45"/>
        <end position="158"/>
    </location>
</feature>
<dbReference type="Pfam" id="PF01553">
    <property type="entry name" value="Acyltransferase"/>
    <property type="match status" value="1"/>
</dbReference>
<keyword evidence="4" id="KW-0444">Lipid biosynthesis</keyword>
<dbReference type="EC" id="2.3.1.51" evidence="4"/>
<dbReference type="RefSeq" id="WP_184203534.1">
    <property type="nucleotide sequence ID" value="NZ_JACHGW010000007.1"/>
</dbReference>
<protein>
    <recommendedName>
        <fullName evidence="4">1-acyl-sn-glycerol-3-phosphate acyltransferase</fullName>
        <ecNumber evidence="4">2.3.1.51</ecNumber>
    </recommendedName>
</protein>
<evidence type="ECO:0000256" key="1">
    <source>
        <dbReference type="ARBA" id="ARBA00008655"/>
    </source>
</evidence>
<dbReference type="GO" id="GO:0003841">
    <property type="term" value="F:1-acylglycerol-3-phosphate O-acyltransferase activity"/>
    <property type="evidence" value="ECO:0007669"/>
    <property type="project" value="UniProtKB-UniRule"/>
</dbReference>
<dbReference type="SMART" id="SM00563">
    <property type="entry name" value="PlsC"/>
    <property type="match status" value="1"/>
</dbReference>
<keyword evidence="7" id="KW-1185">Reference proteome</keyword>
<dbReference type="GO" id="GO:0006654">
    <property type="term" value="P:phosphatidic acid biosynthetic process"/>
    <property type="evidence" value="ECO:0007669"/>
    <property type="project" value="TreeGrafter"/>
</dbReference>
<dbReference type="EMBL" id="JACHGW010000007">
    <property type="protein sequence ID" value="MBB6053439.1"/>
    <property type="molecule type" value="Genomic_DNA"/>
</dbReference>
<dbReference type="PANTHER" id="PTHR10434:SF40">
    <property type="entry name" value="1-ACYL-SN-GLYCEROL-3-PHOSPHATE ACYLTRANSFERASE"/>
    <property type="match status" value="1"/>
</dbReference>
<evidence type="ECO:0000313" key="7">
    <source>
        <dbReference type="Proteomes" id="UP000520814"/>
    </source>
</evidence>
<keyword evidence="3 4" id="KW-0012">Acyltransferase</keyword>
<keyword evidence="4" id="KW-0594">Phospholipid biosynthesis</keyword>
<dbReference type="AlphaFoldDB" id="A0A7W9SWC9"/>
<evidence type="ECO:0000313" key="6">
    <source>
        <dbReference type="EMBL" id="MBB6053439.1"/>
    </source>
</evidence>
<keyword evidence="4" id="KW-0443">Lipid metabolism</keyword>
<comment type="domain">
    <text evidence="4">The HXXXXD motif is essential for acyltransferase activity and may constitute the binding site for the phosphate moiety of the glycerol-3-phosphate.</text>
</comment>
<dbReference type="PANTHER" id="PTHR10434">
    <property type="entry name" value="1-ACYL-SN-GLYCEROL-3-PHOSPHATE ACYLTRANSFERASE"/>
    <property type="match status" value="1"/>
</dbReference>
<comment type="catalytic activity">
    <reaction evidence="4">
        <text>a 1-acyl-sn-glycero-3-phosphate + an acyl-CoA = a 1,2-diacyl-sn-glycero-3-phosphate + CoA</text>
        <dbReference type="Rhea" id="RHEA:19709"/>
        <dbReference type="ChEBI" id="CHEBI:57287"/>
        <dbReference type="ChEBI" id="CHEBI:57970"/>
        <dbReference type="ChEBI" id="CHEBI:58342"/>
        <dbReference type="ChEBI" id="CHEBI:58608"/>
        <dbReference type="EC" id="2.3.1.51"/>
    </reaction>
</comment>
<evidence type="ECO:0000256" key="2">
    <source>
        <dbReference type="ARBA" id="ARBA00022679"/>
    </source>
</evidence>
<organism evidence="6 7">
    <name type="scientific">Armatimonas rosea</name>
    <dbReference type="NCBI Taxonomy" id="685828"/>
    <lineage>
        <taxon>Bacteria</taxon>
        <taxon>Bacillati</taxon>
        <taxon>Armatimonadota</taxon>
        <taxon>Armatimonadia</taxon>
        <taxon>Armatimonadales</taxon>
        <taxon>Armatimonadaceae</taxon>
        <taxon>Armatimonas</taxon>
    </lineage>
</organism>
<name>A0A7W9SWC9_ARMRO</name>
<keyword evidence="4" id="KW-1208">Phospholipid metabolism</keyword>
<evidence type="ECO:0000256" key="4">
    <source>
        <dbReference type="RuleBase" id="RU361267"/>
    </source>
</evidence>
<dbReference type="GO" id="GO:0016020">
    <property type="term" value="C:membrane"/>
    <property type="evidence" value="ECO:0007669"/>
    <property type="project" value="InterPro"/>
</dbReference>
<reference evidence="6 7" key="1">
    <citation type="submission" date="2020-08" db="EMBL/GenBank/DDBJ databases">
        <title>Genomic Encyclopedia of Type Strains, Phase IV (KMG-IV): sequencing the most valuable type-strain genomes for metagenomic binning, comparative biology and taxonomic classification.</title>
        <authorList>
            <person name="Goeker M."/>
        </authorList>
    </citation>
    <scope>NUCLEOTIDE SEQUENCE [LARGE SCALE GENOMIC DNA]</scope>
    <source>
        <strain evidence="6 7">DSM 23562</strain>
    </source>
</reference>
<gene>
    <name evidence="6" type="ORF">HNQ39_005274</name>
</gene>
<proteinExistence type="inferred from homology"/>
<evidence type="ECO:0000256" key="3">
    <source>
        <dbReference type="ARBA" id="ARBA00023315"/>
    </source>
</evidence>
<keyword evidence="2 4" id="KW-0808">Transferase</keyword>
<comment type="caution">
    <text evidence="6">The sequence shown here is derived from an EMBL/GenBank/DDBJ whole genome shotgun (WGS) entry which is preliminary data.</text>
</comment>
<accession>A0A7W9SWC9</accession>
<sequence>MSEEKATKPPTDTYWILKRGTLVLLRPWATFYIQGAENVPKEGPVLYVSNHTSYLDPVAIGNVSPRRVVFMGKAELFKNKVLNWLLRGVDGFPVKRGEADMSAVKAALGFLKTGRVVCIFPEGTRQDSEEELGEPEAGAATFAMKTGCPVVPVFVKGAQGVLSKKGGLRRGKITVVFGEPYTIPKNADREVAGQEMMVAIAKTRDAWRGKPAQRVGVFSPIPPMERS</sequence>
<evidence type="ECO:0000259" key="5">
    <source>
        <dbReference type="SMART" id="SM00563"/>
    </source>
</evidence>
<dbReference type="SUPFAM" id="SSF69593">
    <property type="entry name" value="Glycerol-3-phosphate (1)-acyltransferase"/>
    <property type="match status" value="1"/>
</dbReference>
<dbReference type="Proteomes" id="UP000520814">
    <property type="component" value="Unassembled WGS sequence"/>
</dbReference>
<dbReference type="InterPro" id="IPR002123">
    <property type="entry name" value="Plipid/glycerol_acylTrfase"/>
</dbReference>
<dbReference type="CDD" id="cd07989">
    <property type="entry name" value="LPLAT_AGPAT-like"/>
    <property type="match status" value="1"/>
</dbReference>
<dbReference type="InterPro" id="IPR004552">
    <property type="entry name" value="AGP_acyltrans"/>
</dbReference>